<proteinExistence type="predicted"/>
<keyword evidence="2" id="KW-1185">Reference proteome</keyword>
<accession>A0A9D3Y4Q5</accession>
<reference evidence="1" key="2">
    <citation type="submission" date="2020-11" db="EMBL/GenBank/DDBJ databases">
        <authorList>
            <person name="McCartney M.A."/>
            <person name="Auch B."/>
            <person name="Kono T."/>
            <person name="Mallez S."/>
            <person name="Becker A."/>
            <person name="Gohl D.M."/>
            <person name="Silverstein K.A.T."/>
            <person name="Koren S."/>
            <person name="Bechman K.B."/>
            <person name="Herman A."/>
            <person name="Abrahante J.E."/>
            <person name="Garbe J."/>
        </authorList>
    </citation>
    <scope>NUCLEOTIDE SEQUENCE</scope>
    <source>
        <strain evidence="1">Duluth1</strain>
        <tissue evidence="1">Whole animal</tissue>
    </source>
</reference>
<evidence type="ECO:0000313" key="2">
    <source>
        <dbReference type="Proteomes" id="UP000828390"/>
    </source>
</evidence>
<dbReference type="Proteomes" id="UP000828390">
    <property type="component" value="Unassembled WGS sequence"/>
</dbReference>
<dbReference type="AlphaFoldDB" id="A0A9D3Y4Q5"/>
<gene>
    <name evidence="1" type="ORF">DPMN_081246</name>
</gene>
<evidence type="ECO:0000313" key="1">
    <source>
        <dbReference type="EMBL" id="KAH3693808.1"/>
    </source>
</evidence>
<protein>
    <submittedName>
        <fullName evidence="1">Uncharacterized protein</fullName>
    </submittedName>
</protein>
<comment type="caution">
    <text evidence="1">The sequence shown here is derived from an EMBL/GenBank/DDBJ whole genome shotgun (WGS) entry which is preliminary data.</text>
</comment>
<organism evidence="1 2">
    <name type="scientific">Dreissena polymorpha</name>
    <name type="common">Zebra mussel</name>
    <name type="synonym">Mytilus polymorpha</name>
    <dbReference type="NCBI Taxonomy" id="45954"/>
    <lineage>
        <taxon>Eukaryota</taxon>
        <taxon>Metazoa</taxon>
        <taxon>Spiralia</taxon>
        <taxon>Lophotrochozoa</taxon>
        <taxon>Mollusca</taxon>
        <taxon>Bivalvia</taxon>
        <taxon>Autobranchia</taxon>
        <taxon>Heteroconchia</taxon>
        <taxon>Euheterodonta</taxon>
        <taxon>Imparidentia</taxon>
        <taxon>Neoheterodontei</taxon>
        <taxon>Myida</taxon>
        <taxon>Dreissenoidea</taxon>
        <taxon>Dreissenidae</taxon>
        <taxon>Dreissena</taxon>
    </lineage>
</organism>
<sequence>MSERLSHVPKYSEVFRTVLEDMLASGEFTDSTVLVRVLSRTDEVRGDQDDDVKGNQSTF</sequence>
<dbReference type="EMBL" id="JAIWYP010000016">
    <property type="protein sequence ID" value="KAH3693808.1"/>
    <property type="molecule type" value="Genomic_DNA"/>
</dbReference>
<reference evidence="1" key="1">
    <citation type="journal article" date="2019" name="bioRxiv">
        <title>The Genome of the Zebra Mussel, Dreissena polymorpha: A Resource for Invasive Species Research.</title>
        <authorList>
            <person name="McCartney M.A."/>
            <person name="Auch B."/>
            <person name="Kono T."/>
            <person name="Mallez S."/>
            <person name="Zhang Y."/>
            <person name="Obille A."/>
            <person name="Becker A."/>
            <person name="Abrahante J.E."/>
            <person name="Garbe J."/>
            <person name="Badalamenti J.P."/>
            <person name="Herman A."/>
            <person name="Mangelson H."/>
            <person name="Liachko I."/>
            <person name="Sullivan S."/>
            <person name="Sone E.D."/>
            <person name="Koren S."/>
            <person name="Silverstein K.A.T."/>
            <person name="Beckman K.B."/>
            <person name="Gohl D.M."/>
        </authorList>
    </citation>
    <scope>NUCLEOTIDE SEQUENCE</scope>
    <source>
        <strain evidence="1">Duluth1</strain>
        <tissue evidence="1">Whole animal</tissue>
    </source>
</reference>
<name>A0A9D3Y4Q5_DREPO</name>